<comment type="caution">
    <text evidence="2">The sequence shown here is derived from an EMBL/GenBank/DDBJ whole genome shotgun (WGS) entry which is preliminary data.</text>
</comment>
<feature type="compositionally biased region" description="Basic and acidic residues" evidence="1">
    <location>
        <begin position="229"/>
        <end position="239"/>
    </location>
</feature>
<keyword evidence="3" id="KW-1185">Reference proteome</keyword>
<feature type="compositionally biased region" description="Basic and acidic residues" evidence="1">
    <location>
        <begin position="132"/>
        <end position="143"/>
    </location>
</feature>
<feature type="region of interest" description="Disordered" evidence="1">
    <location>
        <begin position="195"/>
        <end position="269"/>
    </location>
</feature>
<evidence type="ECO:0000313" key="2">
    <source>
        <dbReference type="EMBL" id="GHJ87077.1"/>
    </source>
</evidence>
<sequence length="364" mass="40833">MHNNSQLLHIEEGYSKHPSHKSRSFSIDSGYCSDDKDNQAGRSAQSHFPTVASDQKLTLSSSLVSPTVSFKQPVFSEPAWNIHATDKTFMREEGDETDSITAKPPSILISPATFASDDDLTERPESTVNEPRQQEDHLDDLEATRPSGTPVVEKWARVKTLEDLKADRERHQALIDLFNKHLRVTDEGIQLPGSTKRIGRTWSHEPSGWRRHSVFGTGGSSGRSSQGTPEHDGGLRKTLSDGASYNSVCSDPGTTKAEKHPIDFGAIDNGEERSWEQRLQDERRARWRRNNEEREKRLALLQGESSKRQAWREKDAQRKIDAQSNAILFEGKKRVPKPANNIRPLIPGGVLLLDRLSITSRDST</sequence>
<dbReference type="AlphaFoldDB" id="A0A8H3TTV4"/>
<feature type="compositionally biased region" description="Polar residues" evidence="1">
    <location>
        <begin position="241"/>
        <end position="253"/>
    </location>
</feature>
<gene>
    <name evidence="2" type="ORF">NliqN6_3479</name>
</gene>
<name>A0A8H3TTV4_9TREE</name>
<feature type="region of interest" description="Disordered" evidence="1">
    <location>
        <begin position="91"/>
        <end position="148"/>
    </location>
</feature>
<proteinExistence type="predicted"/>
<reference evidence="2" key="1">
    <citation type="submission" date="2020-07" db="EMBL/GenBank/DDBJ databases">
        <title>Draft Genome Sequence of a Deep-Sea Yeast, Naganishia (Cryptococcus) liquefaciens strain N6.</title>
        <authorList>
            <person name="Han Y.W."/>
            <person name="Kajitani R."/>
            <person name="Morimoto H."/>
            <person name="Parhat M."/>
            <person name="Tsubouchi H."/>
            <person name="Bakenova O."/>
            <person name="Ogata M."/>
            <person name="Argunhan B."/>
            <person name="Aoki R."/>
            <person name="Kajiwara S."/>
            <person name="Itoh T."/>
            <person name="Iwasaki H."/>
        </authorList>
    </citation>
    <scope>NUCLEOTIDE SEQUENCE</scope>
    <source>
        <strain evidence="2">N6</strain>
    </source>
</reference>
<feature type="compositionally biased region" description="Polar residues" evidence="1">
    <location>
        <begin position="40"/>
        <end position="49"/>
    </location>
</feature>
<dbReference type="Proteomes" id="UP000620104">
    <property type="component" value="Unassembled WGS sequence"/>
</dbReference>
<organism evidence="2 3">
    <name type="scientific">Naganishia liquefaciens</name>
    <dbReference type="NCBI Taxonomy" id="104408"/>
    <lineage>
        <taxon>Eukaryota</taxon>
        <taxon>Fungi</taxon>
        <taxon>Dikarya</taxon>
        <taxon>Basidiomycota</taxon>
        <taxon>Agaricomycotina</taxon>
        <taxon>Tremellomycetes</taxon>
        <taxon>Filobasidiales</taxon>
        <taxon>Filobasidiaceae</taxon>
        <taxon>Naganishia</taxon>
    </lineage>
</organism>
<accession>A0A8H3TTV4</accession>
<feature type="region of interest" description="Disordered" evidence="1">
    <location>
        <begin position="1"/>
        <end position="49"/>
    </location>
</feature>
<protein>
    <submittedName>
        <fullName evidence="2">Uncharacterized protein</fullName>
    </submittedName>
</protein>
<dbReference type="EMBL" id="BLZA01000021">
    <property type="protein sequence ID" value="GHJ87077.1"/>
    <property type="molecule type" value="Genomic_DNA"/>
</dbReference>
<evidence type="ECO:0000256" key="1">
    <source>
        <dbReference type="SAM" id="MobiDB-lite"/>
    </source>
</evidence>
<evidence type="ECO:0000313" key="3">
    <source>
        <dbReference type="Proteomes" id="UP000620104"/>
    </source>
</evidence>